<evidence type="ECO:0000313" key="1">
    <source>
        <dbReference type="EMBL" id="KUG30076.1"/>
    </source>
</evidence>
<gene>
    <name evidence="1" type="ORF">ASZ90_000045</name>
</gene>
<sequence length="37" mass="3845">MKGGQVPKSEVSGVANPCPVRTAGTWLLPGEVSCLFE</sequence>
<organism evidence="1">
    <name type="scientific">hydrocarbon metagenome</name>
    <dbReference type="NCBI Taxonomy" id="938273"/>
    <lineage>
        <taxon>unclassified sequences</taxon>
        <taxon>metagenomes</taxon>
        <taxon>ecological metagenomes</taxon>
    </lineage>
</organism>
<comment type="caution">
    <text evidence="1">The sequence shown here is derived from an EMBL/GenBank/DDBJ whole genome shotgun (WGS) entry which is preliminary data.</text>
</comment>
<dbReference type="EMBL" id="LNQE01000006">
    <property type="protein sequence ID" value="KUG30076.1"/>
    <property type="molecule type" value="Genomic_DNA"/>
</dbReference>
<protein>
    <submittedName>
        <fullName evidence="1">Uncharacterized protein</fullName>
    </submittedName>
</protein>
<dbReference type="AlphaFoldDB" id="A0A0W8GAA1"/>
<reference evidence="1" key="1">
    <citation type="journal article" date="2015" name="Proc. Natl. Acad. Sci. U.S.A.">
        <title>Networks of energetic and metabolic interactions define dynamics in microbial communities.</title>
        <authorList>
            <person name="Embree M."/>
            <person name="Liu J.K."/>
            <person name="Al-Bassam M.M."/>
            <person name="Zengler K."/>
        </authorList>
    </citation>
    <scope>NUCLEOTIDE SEQUENCE</scope>
</reference>
<name>A0A0W8GAA1_9ZZZZ</name>
<proteinExistence type="predicted"/>
<accession>A0A0W8GAA1</accession>